<dbReference type="PROSITE" id="PS50041">
    <property type="entry name" value="C_TYPE_LECTIN_2"/>
    <property type="match status" value="1"/>
</dbReference>
<evidence type="ECO:0000256" key="7">
    <source>
        <dbReference type="SAM" id="Phobius"/>
    </source>
</evidence>
<dbReference type="InterPro" id="IPR001304">
    <property type="entry name" value="C-type_lectin-like"/>
</dbReference>
<dbReference type="OrthoDB" id="10059571at2759"/>
<dbReference type="Proteomes" id="UP000472268">
    <property type="component" value="Chromosome 10"/>
</dbReference>
<dbReference type="GO" id="GO:0002223">
    <property type="term" value="P:stimulatory C-type lectin receptor signaling pathway"/>
    <property type="evidence" value="ECO:0007669"/>
    <property type="project" value="TreeGrafter"/>
</dbReference>
<keyword evidence="4 7" id="KW-1133">Transmembrane helix</keyword>
<keyword evidence="2 7" id="KW-0812">Transmembrane</keyword>
<keyword evidence="3" id="KW-0735">Signal-anchor</keyword>
<dbReference type="Pfam" id="PF00059">
    <property type="entry name" value="Lectin_C"/>
    <property type="match status" value="1"/>
</dbReference>
<dbReference type="PANTHER" id="PTHR22800:SF255">
    <property type="entry name" value="C-TYPE LECTIN DOMAIN-CONTAINING PROTEIN"/>
    <property type="match status" value="1"/>
</dbReference>
<feature type="transmembrane region" description="Helical" evidence="7">
    <location>
        <begin position="65"/>
        <end position="87"/>
    </location>
</feature>
<dbReference type="GO" id="GO:0045954">
    <property type="term" value="P:positive regulation of natural killer cell mediated cytotoxicity"/>
    <property type="evidence" value="ECO:0007669"/>
    <property type="project" value="TreeGrafter"/>
</dbReference>
<accession>A0A673U3J3</accession>
<dbReference type="Ensembl" id="ENSSSUT00005018125.1">
    <property type="protein sequence ID" value="ENSSSUP00005015889.1"/>
    <property type="gene ID" value="ENSSSUG00005010279.1"/>
</dbReference>
<dbReference type="OMA" id="VEMQNID"/>
<reference evidence="9 10" key="1">
    <citation type="submission" date="2019-05" db="EMBL/GenBank/DDBJ databases">
        <title>A Chromosome-scale Meerkat (S. suricatta) Genome Assembly.</title>
        <authorList>
            <person name="Dudchenko O."/>
            <person name="Lieberman Aiden E."/>
            <person name="Tung J."/>
            <person name="Barreiro L.B."/>
            <person name="Clutton-Brock T.H."/>
        </authorList>
    </citation>
    <scope>NUCLEOTIDE SEQUENCE [LARGE SCALE GENOMIC DNA]</scope>
</reference>
<dbReference type="Gene3D" id="1.10.287.770">
    <property type="entry name" value="YojJ-like"/>
    <property type="match status" value="1"/>
</dbReference>
<evidence type="ECO:0000256" key="6">
    <source>
        <dbReference type="SAM" id="MobiDB-lite"/>
    </source>
</evidence>
<sequence length="231" mass="26159">MNNQAVTYAELHHAKGSKRQQEKPRGTKSSISVPEEDIAYAELNLQRASQDPQGNGKNYHCKEKLIAGILGIIFLVLMSTVVTIVVIPSTEGPEQSKTSLETTVQKACHCCHCLKEWFTYSNSCYYLSTERKSWNESWTSCASNNSDLLSYDDEKDMFLLNLLSRTTWIRVSQRRDKSSSGQPKGFTFASNLLSSSSENENNCTYADFDIKKIYFVPCSGKRPYICKRQAF</sequence>
<proteinExistence type="predicted"/>
<evidence type="ECO:0000256" key="2">
    <source>
        <dbReference type="ARBA" id="ARBA00022692"/>
    </source>
</evidence>
<evidence type="ECO:0000256" key="4">
    <source>
        <dbReference type="ARBA" id="ARBA00022989"/>
    </source>
</evidence>
<dbReference type="InterPro" id="IPR016186">
    <property type="entry name" value="C-type_lectin-like/link_sf"/>
</dbReference>
<dbReference type="InterPro" id="IPR016187">
    <property type="entry name" value="CTDL_fold"/>
</dbReference>
<dbReference type="GO" id="GO:0016020">
    <property type="term" value="C:membrane"/>
    <property type="evidence" value="ECO:0007669"/>
    <property type="project" value="UniProtKB-SubCell"/>
</dbReference>
<dbReference type="GeneID" id="115304187"/>
<evidence type="ECO:0000259" key="8">
    <source>
        <dbReference type="PROSITE" id="PS50041"/>
    </source>
</evidence>
<dbReference type="Gene3D" id="3.10.100.10">
    <property type="entry name" value="Mannose-Binding Protein A, subunit A"/>
    <property type="match status" value="1"/>
</dbReference>
<dbReference type="AlphaFoldDB" id="A0A673U3J3"/>
<evidence type="ECO:0000256" key="1">
    <source>
        <dbReference type="ARBA" id="ARBA00004606"/>
    </source>
</evidence>
<dbReference type="SMART" id="SM00034">
    <property type="entry name" value="CLECT"/>
    <property type="match status" value="1"/>
</dbReference>
<dbReference type="InterPro" id="IPR050919">
    <property type="entry name" value="NKG2/CD94_NK_receptors"/>
</dbReference>
<protein>
    <recommendedName>
        <fullName evidence="8">C-type lectin domain-containing protein</fullName>
    </recommendedName>
</protein>
<comment type="subcellular location">
    <subcellularLocation>
        <location evidence="1">Membrane</location>
        <topology evidence="1">Single-pass type II membrane protein</topology>
    </subcellularLocation>
</comment>
<reference evidence="9" key="3">
    <citation type="submission" date="2025-09" db="UniProtKB">
        <authorList>
            <consortium name="Ensembl"/>
        </authorList>
    </citation>
    <scope>IDENTIFICATION</scope>
</reference>
<feature type="domain" description="C-type lectin" evidence="8">
    <location>
        <begin position="120"/>
        <end position="227"/>
    </location>
</feature>
<evidence type="ECO:0000313" key="9">
    <source>
        <dbReference type="Ensembl" id="ENSSSUP00005015889.1"/>
    </source>
</evidence>
<dbReference type="PANTHER" id="PTHR22800">
    <property type="entry name" value="C-TYPE LECTIN PROTEINS"/>
    <property type="match status" value="1"/>
</dbReference>
<evidence type="ECO:0000256" key="3">
    <source>
        <dbReference type="ARBA" id="ARBA00022968"/>
    </source>
</evidence>
<gene>
    <name evidence="9" type="primary">LOC115304187</name>
</gene>
<dbReference type="RefSeq" id="XP_029810115.1">
    <property type="nucleotide sequence ID" value="XM_029954255.1"/>
</dbReference>
<reference evidence="9" key="2">
    <citation type="submission" date="2025-08" db="UniProtKB">
        <authorList>
            <consortium name="Ensembl"/>
        </authorList>
    </citation>
    <scope>IDENTIFICATION</scope>
</reference>
<dbReference type="SUPFAM" id="SSF56436">
    <property type="entry name" value="C-type lectin-like"/>
    <property type="match status" value="1"/>
</dbReference>
<feature type="region of interest" description="Disordered" evidence="6">
    <location>
        <begin position="1"/>
        <end position="34"/>
    </location>
</feature>
<name>A0A673U3J3_SURSU</name>
<keyword evidence="5 7" id="KW-0472">Membrane</keyword>
<evidence type="ECO:0000313" key="10">
    <source>
        <dbReference type="Proteomes" id="UP000472268"/>
    </source>
</evidence>
<organism evidence="9 10">
    <name type="scientific">Suricata suricatta</name>
    <name type="common">Meerkat</name>
    <dbReference type="NCBI Taxonomy" id="37032"/>
    <lineage>
        <taxon>Eukaryota</taxon>
        <taxon>Metazoa</taxon>
        <taxon>Chordata</taxon>
        <taxon>Craniata</taxon>
        <taxon>Vertebrata</taxon>
        <taxon>Euteleostomi</taxon>
        <taxon>Mammalia</taxon>
        <taxon>Eutheria</taxon>
        <taxon>Laurasiatheria</taxon>
        <taxon>Carnivora</taxon>
        <taxon>Feliformia</taxon>
        <taxon>Herpestidae</taxon>
        <taxon>Suricata</taxon>
    </lineage>
</organism>
<keyword evidence="10" id="KW-1185">Reference proteome</keyword>
<evidence type="ECO:0000256" key="5">
    <source>
        <dbReference type="ARBA" id="ARBA00023136"/>
    </source>
</evidence>